<dbReference type="KEGG" id="gra:105765958"/>
<dbReference type="PANTHER" id="PTHR43597:SF5">
    <property type="entry name" value="SUFE-LIKE PROTEIN 2, CHLOROPLASTIC"/>
    <property type="match status" value="1"/>
</dbReference>
<keyword evidence="4" id="KW-1185">Reference proteome</keyword>
<accession>A0A0D2TZF4</accession>
<dbReference type="OrthoDB" id="411584at2759"/>
<evidence type="ECO:0000256" key="1">
    <source>
        <dbReference type="ARBA" id="ARBA00010282"/>
    </source>
</evidence>
<dbReference type="InterPro" id="IPR003808">
    <property type="entry name" value="Fe-S_metab-assoc_dom"/>
</dbReference>
<evidence type="ECO:0000313" key="4">
    <source>
        <dbReference type="Proteomes" id="UP000032304"/>
    </source>
</evidence>
<dbReference type="Gene3D" id="3.90.1010.10">
    <property type="match status" value="1"/>
</dbReference>
<gene>
    <name evidence="3" type="ORF">B456_009G335400</name>
</gene>
<name>A0A0D2TZF4_GOSRA</name>
<dbReference type="OMA" id="IRIPFHC"/>
<evidence type="ECO:0000313" key="3">
    <source>
        <dbReference type="EMBL" id="KJB61011.1"/>
    </source>
</evidence>
<dbReference type="AlphaFoldDB" id="A0A0D2TZF4"/>
<dbReference type="eggNOG" id="ENOG502S1HZ">
    <property type="taxonomic scope" value="Eukaryota"/>
</dbReference>
<reference evidence="3 4" key="1">
    <citation type="journal article" date="2012" name="Nature">
        <title>Repeated polyploidization of Gossypium genomes and the evolution of spinnable cotton fibres.</title>
        <authorList>
            <person name="Paterson A.H."/>
            <person name="Wendel J.F."/>
            <person name="Gundlach H."/>
            <person name="Guo H."/>
            <person name="Jenkins J."/>
            <person name="Jin D."/>
            <person name="Llewellyn D."/>
            <person name="Showmaker K.C."/>
            <person name="Shu S."/>
            <person name="Udall J."/>
            <person name="Yoo M.J."/>
            <person name="Byers R."/>
            <person name="Chen W."/>
            <person name="Doron-Faigenboim A."/>
            <person name="Duke M.V."/>
            <person name="Gong L."/>
            <person name="Grimwood J."/>
            <person name="Grover C."/>
            <person name="Grupp K."/>
            <person name="Hu G."/>
            <person name="Lee T.H."/>
            <person name="Li J."/>
            <person name="Lin L."/>
            <person name="Liu T."/>
            <person name="Marler B.S."/>
            <person name="Page J.T."/>
            <person name="Roberts A.W."/>
            <person name="Romanel E."/>
            <person name="Sanders W.S."/>
            <person name="Szadkowski E."/>
            <person name="Tan X."/>
            <person name="Tang H."/>
            <person name="Xu C."/>
            <person name="Wang J."/>
            <person name="Wang Z."/>
            <person name="Zhang D."/>
            <person name="Zhang L."/>
            <person name="Ashrafi H."/>
            <person name="Bedon F."/>
            <person name="Bowers J.E."/>
            <person name="Brubaker C.L."/>
            <person name="Chee P.W."/>
            <person name="Das S."/>
            <person name="Gingle A.R."/>
            <person name="Haigler C.H."/>
            <person name="Harker D."/>
            <person name="Hoffmann L.V."/>
            <person name="Hovav R."/>
            <person name="Jones D.C."/>
            <person name="Lemke C."/>
            <person name="Mansoor S."/>
            <person name="ur Rahman M."/>
            <person name="Rainville L.N."/>
            <person name="Rambani A."/>
            <person name="Reddy U.K."/>
            <person name="Rong J.K."/>
            <person name="Saranga Y."/>
            <person name="Scheffler B.E."/>
            <person name="Scheffler J.A."/>
            <person name="Stelly D.M."/>
            <person name="Triplett B.A."/>
            <person name="Van Deynze A."/>
            <person name="Vaslin M.F."/>
            <person name="Waghmare V.N."/>
            <person name="Walford S.A."/>
            <person name="Wright R.J."/>
            <person name="Zaki E.A."/>
            <person name="Zhang T."/>
            <person name="Dennis E.S."/>
            <person name="Mayer K.F."/>
            <person name="Peterson D.G."/>
            <person name="Rokhsar D.S."/>
            <person name="Wang X."/>
            <person name="Schmutz J."/>
        </authorList>
    </citation>
    <scope>NUCLEOTIDE SEQUENCE [LARGE SCALE GENOMIC DNA]</scope>
</reference>
<comment type="similarity">
    <text evidence="1">Belongs to the SufE family.</text>
</comment>
<dbReference type="Proteomes" id="UP000032304">
    <property type="component" value="Chromosome 9"/>
</dbReference>
<evidence type="ECO:0000259" key="2">
    <source>
        <dbReference type="Pfam" id="PF02657"/>
    </source>
</evidence>
<organism evidence="3 4">
    <name type="scientific">Gossypium raimondii</name>
    <name type="common">Peruvian cotton</name>
    <name type="synonym">Gossypium klotzschianum subsp. raimondii</name>
    <dbReference type="NCBI Taxonomy" id="29730"/>
    <lineage>
        <taxon>Eukaryota</taxon>
        <taxon>Viridiplantae</taxon>
        <taxon>Streptophyta</taxon>
        <taxon>Embryophyta</taxon>
        <taxon>Tracheophyta</taxon>
        <taxon>Spermatophyta</taxon>
        <taxon>Magnoliopsida</taxon>
        <taxon>eudicotyledons</taxon>
        <taxon>Gunneridae</taxon>
        <taxon>Pentapetalae</taxon>
        <taxon>rosids</taxon>
        <taxon>malvids</taxon>
        <taxon>Malvales</taxon>
        <taxon>Malvaceae</taxon>
        <taxon>Malvoideae</taxon>
        <taxon>Gossypium</taxon>
    </lineage>
</organism>
<sequence>MTSLSIRIPFHCFFDKHYFPNTKNIHLKLPRAVTIIESNKFSGKSDLTKSFVVSSKIQTPWGTTYKQGVSHKVHLLVSEFKSLTEPIDRVKRLLYYGEMLAPFDESARLPENRVKGCTTQVWVDARIDKNGKVRFRADSDSEISKGFCSCLIWVMDGADPKEVVGVTAEELVELNVGVHGKVQSRVNTWQNVLISMRNKTDALVEERQVHQLRPPRFSSLLFSSDEI</sequence>
<protein>
    <recommendedName>
        <fullName evidence="2">Fe-S metabolism associated domain-containing protein</fullName>
    </recommendedName>
</protein>
<dbReference type="Pfam" id="PF02657">
    <property type="entry name" value="SufE"/>
    <property type="match status" value="1"/>
</dbReference>
<proteinExistence type="inferred from homology"/>
<dbReference type="STRING" id="29730.A0A0D2TZF4"/>
<dbReference type="SUPFAM" id="SSF82649">
    <property type="entry name" value="SufE/NifU"/>
    <property type="match status" value="1"/>
</dbReference>
<feature type="domain" description="Fe-S metabolism associated" evidence="2">
    <location>
        <begin position="78"/>
        <end position="198"/>
    </location>
</feature>
<dbReference type="PANTHER" id="PTHR43597">
    <property type="entry name" value="SULFUR ACCEPTOR PROTEIN CSDE"/>
    <property type="match status" value="1"/>
</dbReference>
<dbReference type="Gramene" id="KJB61011">
    <property type="protein sequence ID" value="KJB61011"/>
    <property type="gene ID" value="B456_009G335400"/>
</dbReference>
<dbReference type="EMBL" id="CM001748">
    <property type="protein sequence ID" value="KJB61011.1"/>
    <property type="molecule type" value="Genomic_DNA"/>
</dbReference>